<dbReference type="InterPro" id="IPR058245">
    <property type="entry name" value="NreC/VraR/RcsB-like_REC"/>
</dbReference>
<dbReference type="Pfam" id="PF00196">
    <property type="entry name" value="GerE"/>
    <property type="match status" value="1"/>
</dbReference>
<feature type="domain" description="HTH luxR-type" evidence="4">
    <location>
        <begin position="146"/>
        <end position="211"/>
    </location>
</feature>
<dbReference type="Gene3D" id="3.40.50.2300">
    <property type="match status" value="1"/>
</dbReference>
<keyword evidence="1 3" id="KW-0597">Phosphoprotein</keyword>
<proteinExistence type="predicted"/>
<accession>A0A0N0XFZ6</accession>
<dbReference type="InterPro" id="IPR039420">
    <property type="entry name" value="WalR-like"/>
</dbReference>
<dbReference type="Gene3D" id="1.10.10.10">
    <property type="entry name" value="Winged helix-like DNA-binding domain superfamily/Winged helix DNA-binding domain"/>
    <property type="match status" value="1"/>
</dbReference>
<reference evidence="6 7" key="1">
    <citation type="submission" date="2015-07" db="EMBL/GenBank/DDBJ databases">
        <title>Draft genome sequence of the Amantichitinum ursilacus IGB-41, a new chitin-degrading bacterium.</title>
        <authorList>
            <person name="Kirstahler P."/>
            <person name="Guenther M."/>
            <person name="Grumaz C."/>
            <person name="Rupp S."/>
            <person name="Zibek S."/>
            <person name="Sohn K."/>
        </authorList>
    </citation>
    <scope>NUCLEOTIDE SEQUENCE [LARGE SCALE GENOMIC DNA]</scope>
    <source>
        <strain evidence="6 7">IGB-41</strain>
    </source>
</reference>
<evidence type="ECO:0000256" key="3">
    <source>
        <dbReference type="PROSITE-ProRule" id="PRU00169"/>
    </source>
</evidence>
<dbReference type="GO" id="GO:0000160">
    <property type="term" value="P:phosphorelay signal transduction system"/>
    <property type="evidence" value="ECO:0007669"/>
    <property type="project" value="InterPro"/>
</dbReference>
<gene>
    <name evidence="6" type="primary">rcsB_2</name>
    <name evidence="6" type="ORF">WG78_19495</name>
</gene>
<dbReference type="Pfam" id="PF00072">
    <property type="entry name" value="Response_reg"/>
    <property type="match status" value="1"/>
</dbReference>
<dbReference type="PROSITE" id="PS50110">
    <property type="entry name" value="RESPONSE_REGULATORY"/>
    <property type="match status" value="1"/>
</dbReference>
<dbReference type="InterPro" id="IPR000792">
    <property type="entry name" value="Tscrpt_reg_LuxR_C"/>
</dbReference>
<protein>
    <submittedName>
        <fullName evidence="6">Transcriptional regulatory protein RcsB</fullName>
    </submittedName>
</protein>
<dbReference type="InterPro" id="IPR036388">
    <property type="entry name" value="WH-like_DNA-bd_sf"/>
</dbReference>
<organism evidence="6 7">
    <name type="scientific">Amantichitinum ursilacus</name>
    <dbReference type="NCBI Taxonomy" id="857265"/>
    <lineage>
        <taxon>Bacteria</taxon>
        <taxon>Pseudomonadati</taxon>
        <taxon>Pseudomonadota</taxon>
        <taxon>Betaproteobacteria</taxon>
        <taxon>Neisseriales</taxon>
        <taxon>Chitinibacteraceae</taxon>
        <taxon>Amantichitinum</taxon>
    </lineage>
</organism>
<dbReference type="SMART" id="SM00421">
    <property type="entry name" value="HTH_LUXR"/>
    <property type="match status" value="1"/>
</dbReference>
<evidence type="ECO:0000313" key="7">
    <source>
        <dbReference type="Proteomes" id="UP000037939"/>
    </source>
</evidence>
<dbReference type="GO" id="GO:0003677">
    <property type="term" value="F:DNA binding"/>
    <property type="evidence" value="ECO:0007669"/>
    <property type="project" value="UniProtKB-KW"/>
</dbReference>
<dbReference type="PROSITE" id="PS50043">
    <property type="entry name" value="HTH_LUXR_2"/>
    <property type="match status" value="1"/>
</dbReference>
<dbReference type="PANTHER" id="PTHR43214">
    <property type="entry name" value="TWO-COMPONENT RESPONSE REGULATOR"/>
    <property type="match status" value="1"/>
</dbReference>
<dbReference type="GO" id="GO:0006355">
    <property type="term" value="P:regulation of DNA-templated transcription"/>
    <property type="evidence" value="ECO:0007669"/>
    <property type="project" value="InterPro"/>
</dbReference>
<feature type="domain" description="Response regulatory" evidence="5">
    <location>
        <begin position="3"/>
        <end position="122"/>
    </location>
</feature>
<name>A0A0N0XFZ6_9NEIS</name>
<dbReference type="SMART" id="SM00448">
    <property type="entry name" value="REC"/>
    <property type="match status" value="1"/>
</dbReference>
<evidence type="ECO:0000259" key="4">
    <source>
        <dbReference type="PROSITE" id="PS50043"/>
    </source>
</evidence>
<dbReference type="EMBL" id="LAQT01000036">
    <property type="protein sequence ID" value="KPC49541.1"/>
    <property type="molecule type" value="Genomic_DNA"/>
</dbReference>
<dbReference type="PANTHER" id="PTHR43214:SF17">
    <property type="entry name" value="TRANSCRIPTIONAL REGULATORY PROTEIN RCSB"/>
    <property type="match status" value="1"/>
</dbReference>
<keyword evidence="2" id="KW-0238">DNA-binding</keyword>
<dbReference type="InterPro" id="IPR016032">
    <property type="entry name" value="Sig_transdc_resp-reg_C-effctor"/>
</dbReference>
<feature type="modified residue" description="4-aspartylphosphate" evidence="3">
    <location>
        <position position="54"/>
    </location>
</feature>
<dbReference type="SUPFAM" id="SSF52172">
    <property type="entry name" value="CheY-like"/>
    <property type="match status" value="1"/>
</dbReference>
<dbReference type="Proteomes" id="UP000037939">
    <property type="component" value="Unassembled WGS sequence"/>
</dbReference>
<comment type="caution">
    <text evidence="6">The sequence shown here is derived from an EMBL/GenBank/DDBJ whole genome shotgun (WGS) entry which is preliminary data.</text>
</comment>
<dbReference type="AlphaFoldDB" id="A0A0N0XFZ6"/>
<dbReference type="RefSeq" id="WP_053939481.1">
    <property type="nucleotide sequence ID" value="NZ_LAQT01000036.1"/>
</dbReference>
<dbReference type="CDD" id="cd17535">
    <property type="entry name" value="REC_NarL-like"/>
    <property type="match status" value="1"/>
</dbReference>
<evidence type="ECO:0000259" key="5">
    <source>
        <dbReference type="PROSITE" id="PS50110"/>
    </source>
</evidence>
<dbReference type="CDD" id="cd06170">
    <property type="entry name" value="LuxR_C_like"/>
    <property type="match status" value="1"/>
</dbReference>
<evidence type="ECO:0000313" key="6">
    <source>
        <dbReference type="EMBL" id="KPC49541.1"/>
    </source>
</evidence>
<keyword evidence="7" id="KW-1185">Reference proteome</keyword>
<evidence type="ECO:0000256" key="1">
    <source>
        <dbReference type="ARBA" id="ARBA00022553"/>
    </source>
</evidence>
<dbReference type="SUPFAM" id="SSF46894">
    <property type="entry name" value="C-terminal effector domain of the bipartite response regulators"/>
    <property type="match status" value="1"/>
</dbReference>
<dbReference type="STRING" id="857265.WG78_19495"/>
<dbReference type="OrthoDB" id="8585266at2"/>
<sequence length="222" mass="24212">MIRVILADDHPLAIGGAEAIISGSRHISIVATCNDPDQVFVQLDKVSCDVLVTDYSMPGSSQGDGLSYLRFIARRYPATKIVLLTMIANPLSLTAAEKSGVSALVSKLDKLDVLIPAIDAAYVGKRYRSPAMQALFDKVESEARGNETITKVLSSRECEVMRMIVEGFTITEIAEKLHRSIKTISTQKRTAMHKLGVSKDADIYKFDFNMSDIKLGPSESAS</sequence>
<dbReference type="InterPro" id="IPR011006">
    <property type="entry name" value="CheY-like_superfamily"/>
</dbReference>
<evidence type="ECO:0000256" key="2">
    <source>
        <dbReference type="ARBA" id="ARBA00023125"/>
    </source>
</evidence>
<dbReference type="InterPro" id="IPR001789">
    <property type="entry name" value="Sig_transdc_resp-reg_receiver"/>
</dbReference>
<dbReference type="PRINTS" id="PR00038">
    <property type="entry name" value="HTHLUXR"/>
</dbReference>